<evidence type="ECO:0000259" key="1">
    <source>
        <dbReference type="Pfam" id="PF02627"/>
    </source>
</evidence>
<dbReference type="AlphaFoldDB" id="A0A0K6I7A1"/>
<dbReference type="EMBL" id="CYHF01000008">
    <property type="protein sequence ID" value="CUA98938.1"/>
    <property type="molecule type" value="Genomic_DNA"/>
</dbReference>
<gene>
    <name evidence="2" type="ORF">Ga0061069_10893</name>
</gene>
<proteinExistence type="predicted"/>
<dbReference type="GO" id="GO:0051920">
    <property type="term" value="F:peroxiredoxin activity"/>
    <property type="evidence" value="ECO:0007669"/>
    <property type="project" value="InterPro"/>
</dbReference>
<dbReference type="PANTHER" id="PTHR33930">
    <property type="entry name" value="ALKYL HYDROPEROXIDE REDUCTASE AHPD"/>
    <property type="match status" value="1"/>
</dbReference>
<dbReference type="Proteomes" id="UP000183649">
    <property type="component" value="Unassembled WGS sequence"/>
</dbReference>
<keyword evidence="2" id="KW-0575">Peroxidase</keyword>
<organism evidence="2 3">
    <name type="scientific">Thiomonas bhubaneswarensis</name>
    <dbReference type="NCBI Taxonomy" id="339866"/>
    <lineage>
        <taxon>Bacteria</taxon>
        <taxon>Pseudomonadati</taxon>
        <taxon>Pseudomonadota</taxon>
        <taxon>Betaproteobacteria</taxon>
        <taxon>Burkholderiales</taxon>
        <taxon>Thiomonas</taxon>
    </lineage>
</organism>
<name>A0A0K6I7A1_9BURK</name>
<dbReference type="OrthoDB" id="1683318at2"/>
<accession>A0A0K6I7A1</accession>
<keyword evidence="2" id="KW-0560">Oxidoreductase</keyword>
<sequence length="120" mass="12999">MAQTPMHDRLHEIEALLSTLGKSHPSEVQAFMNFMGKAEAGPALSLKQKELVNVALSVAAQCEWCIAFHVKQAVHAGAKRDELIEAGFLAVLMHGGPAMMYMTPLLNAIDEFGLPETVKA</sequence>
<dbReference type="InterPro" id="IPR004675">
    <property type="entry name" value="AhpD_core"/>
</dbReference>
<dbReference type="Gene3D" id="1.20.1290.10">
    <property type="entry name" value="AhpD-like"/>
    <property type="match status" value="1"/>
</dbReference>
<evidence type="ECO:0000313" key="3">
    <source>
        <dbReference type="Proteomes" id="UP000183649"/>
    </source>
</evidence>
<dbReference type="SUPFAM" id="SSF69118">
    <property type="entry name" value="AhpD-like"/>
    <property type="match status" value="1"/>
</dbReference>
<dbReference type="RefSeq" id="WP_055451180.1">
    <property type="nucleotide sequence ID" value="NZ_CYHF01000008.1"/>
</dbReference>
<evidence type="ECO:0000313" key="2">
    <source>
        <dbReference type="EMBL" id="CUA98938.1"/>
    </source>
</evidence>
<dbReference type="Pfam" id="PF02627">
    <property type="entry name" value="CMD"/>
    <property type="match status" value="1"/>
</dbReference>
<dbReference type="STRING" id="339866.GCA_001418255_02321"/>
<feature type="domain" description="Carboxymuconolactone decarboxylase-like" evidence="1">
    <location>
        <begin position="29"/>
        <end position="106"/>
    </location>
</feature>
<dbReference type="PANTHER" id="PTHR33930:SF2">
    <property type="entry name" value="BLR3452 PROTEIN"/>
    <property type="match status" value="1"/>
</dbReference>
<keyword evidence="3" id="KW-1185">Reference proteome</keyword>
<dbReference type="NCBIfam" id="TIGR00778">
    <property type="entry name" value="ahpD_dom"/>
    <property type="match status" value="1"/>
</dbReference>
<dbReference type="InterPro" id="IPR003779">
    <property type="entry name" value="CMD-like"/>
</dbReference>
<protein>
    <submittedName>
        <fullName evidence="2">Alkylhydroperoxidase AhpD family core domain</fullName>
    </submittedName>
</protein>
<reference evidence="3" key="1">
    <citation type="submission" date="2015-08" db="EMBL/GenBank/DDBJ databases">
        <authorList>
            <person name="Varghese N."/>
        </authorList>
    </citation>
    <scope>NUCLEOTIDE SEQUENCE [LARGE SCALE GENOMIC DNA]</scope>
    <source>
        <strain evidence="3">DSM 18181</strain>
    </source>
</reference>
<dbReference type="InterPro" id="IPR029032">
    <property type="entry name" value="AhpD-like"/>
</dbReference>